<feature type="transmembrane region" description="Helical" evidence="2">
    <location>
        <begin position="47"/>
        <end position="65"/>
    </location>
</feature>
<dbReference type="Proteomes" id="UP000225740">
    <property type="component" value="Unassembled WGS sequence"/>
</dbReference>
<feature type="region of interest" description="Disordered" evidence="1">
    <location>
        <begin position="79"/>
        <end position="99"/>
    </location>
</feature>
<keyword evidence="2" id="KW-1133">Transmembrane helix</keyword>
<evidence type="ECO:0000313" key="3">
    <source>
        <dbReference type="EMBL" id="PHQ33807.1"/>
    </source>
</evidence>
<keyword evidence="2" id="KW-0812">Transmembrane</keyword>
<evidence type="ECO:0000256" key="1">
    <source>
        <dbReference type="SAM" id="MobiDB-lite"/>
    </source>
</evidence>
<name>A0A2G1W448_9BACT</name>
<dbReference type="EMBL" id="NIZW01000014">
    <property type="protein sequence ID" value="PHQ33807.1"/>
    <property type="molecule type" value="Genomic_DNA"/>
</dbReference>
<accession>A0A2G1W448</accession>
<organism evidence="3 4">
    <name type="scientific">Rhodopirellula bahusiensis</name>
    <dbReference type="NCBI Taxonomy" id="2014065"/>
    <lineage>
        <taxon>Bacteria</taxon>
        <taxon>Pseudomonadati</taxon>
        <taxon>Planctomycetota</taxon>
        <taxon>Planctomycetia</taxon>
        <taxon>Pirellulales</taxon>
        <taxon>Pirellulaceae</taxon>
        <taxon>Rhodopirellula</taxon>
    </lineage>
</organism>
<keyword evidence="4" id="KW-1185">Reference proteome</keyword>
<evidence type="ECO:0000256" key="2">
    <source>
        <dbReference type="SAM" id="Phobius"/>
    </source>
</evidence>
<evidence type="ECO:0000313" key="4">
    <source>
        <dbReference type="Proteomes" id="UP000225740"/>
    </source>
</evidence>
<comment type="caution">
    <text evidence="3">The sequence shown here is derived from an EMBL/GenBank/DDBJ whole genome shotgun (WGS) entry which is preliminary data.</text>
</comment>
<reference evidence="3 4" key="1">
    <citation type="submission" date="2017-06" db="EMBL/GenBank/DDBJ databases">
        <title>Description of Rhodopirellula bahusiensis sp. nov.</title>
        <authorList>
            <person name="Kizina J."/>
            <person name="Harder J."/>
        </authorList>
    </citation>
    <scope>NUCLEOTIDE SEQUENCE [LARGE SCALE GENOMIC DNA]</scope>
    <source>
        <strain evidence="3 4">SWK21</strain>
    </source>
</reference>
<gene>
    <name evidence="3" type="ORF">CEE69_17905</name>
</gene>
<dbReference type="AlphaFoldDB" id="A0A2G1W448"/>
<proteinExistence type="predicted"/>
<sequence length="99" mass="11125">MSEPFWHSIRVSVFTLETPLWLWPTGCLDRHQQRIPKGPTMRQPRDVVHFLLLTAAMVAGFIVSGCDNKETVLDVETPDGGMEVTRDLDDGSLSVDVEE</sequence>
<protein>
    <submittedName>
        <fullName evidence="3">Uncharacterized protein</fullName>
    </submittedName>
</protein>
<keyword evidence="2" id="KW-0472">Membrane</keyword>